<evidence type="ECO:0008006" key="5">
    <source>
        <dbReference type="Google" id="ProtNLM"/>
    </source>
</evidence>
<evidence type="ECO:0000313" key="4">
    <source>
        <dbReference type="Proteomes" id="UP000289340"/>
    </source>
</evidence>
<sequence length="70" mass="7361">MARSLVSMISLNVILALAAMVIVLFSLGVSSKLPPTCYGACAEFPDCTAHCKILGLLTGKCLQDFCCCFG</sequence>
<feature type="chain" id="PRO_5040666599" description="LCR-like protein" evidence="1">
    <location>
        <begin position="32"/>
        <end position="70"/>
    </location>
</feature>
<reference evidence="3 4" key="2">
    <citation type="submission" date="2018-09" db="EMBL/GenBank/DDBJ databases">
        <title>A high-quality reference genome of wild soybean provides a powerful tool to mine soybean genomes.</title>
        <authorList>
            <person name="Xie M."/>
            <person name="Chung C.Y.L."/>
            <person name="Li M.-W."/>
            <person name="Wong F.-L."/>
            <person name="Chan T.-F."/>
            <person name="Lam H.-M."/>
        </authorList>
    </citation>
    <scope>NUCLEOTIDE SEQUENCE [LARGE SCALE GENOMIC DNA]</scope>
    <source>
        <strain evidence="4">cv. W05</strain>
        <tissue evidence="3">Hypocotyl of etiolated seedlings</tissue>
    </source>
</reference>
<protein>
    <recommendedName>
        <fullName evidence="5">LCR-like protein</fullName>
    </recommendedName>
</protein>
<name>A0A0B2SCK8_GLYSO</name>
<feature type="signal peptide" evidence="1">
    <location>
        <begin position="1"/>
        <end position="31"/>
    </location>
</feature>
<dbReference type="Proteomes" id="UP000289340">
    <property type="component" value="Chromosome 10"/>
</dbReference>
<dbReference type="AlphaFoldDB" id="A0A0B2SCK8"/>
<accession>A0A0B2SCK8</accession>
<keyword evidence="1" id="KW-0732">Signal</keyword>
<dbReference type="EMBL" id="KN644115">
    <property type="protein sequence ID" value="KHN42795.1"/>
    <property type="molecule type" value="Genomic_DNA"/>
</dbReference>
<dbReference type="SMR" id="A0A0B2SCK8"/>
<evidence type="ECO:0000313" key="3">
    <source>
        <dbReference type="EMBL" id="RZB86946.1"/>
    </source>
</evidence>
<organism evidence="2">
    <name type="scientific">Glycine soja</name>
    <name type="common">Wild soybean</name>
    <dbReference type="NCBI Taxonomy" id="3848"/>
    <lineage>
        <taxon>Eukaryota</taxon>
        <taxon>Viridiplantae</taxon>
        <taxon>Streptophyta</taxon>
        <taxon>Embryophyta</taxon>
        <taxon>Tracheophyta</taxon>
        <taxon>Spermatophyta</taxon>
        <taxon>Magnoliopsida</taxon>
        <taxon>eudicotyledons</taxon>
        <taxon>Gunneridae</taxon>
        <taxon>Pentapetalae</taxon>
        <taxon>rosids</taxon>
        <taxon>fabids</taxon>
        <taxon>Fabales</taxon>
        <taxon>Fabaceae</taxon>
        <taxon>Papilionoideae</taxon>
        <taxon>50 kb inversion clade</taxon>
        <taxon>NPAAA clade</taxon>
        <taxon>indigoferoid/millettioid clade</taxon>
        <taxon>Phaseoleae</taxon>
        <taxon>Glycine</taxon>
        <taxon>Glycine subgen. Soja</taxon>
    </lineage>
</organism>
<evidence type="ECO:0000256" key="1">
    <source>
        <dbReference type="SAM" id="SignalP"/>
    </source>
</evidence>
<proteinExistence type="predicted"/>
<keyword evidence="4" id="KW-1185">Reference proteome</keyword>
<gene>
    <name evidence="3" type="ORF">D0Y65_026875</name>
    <name evidence="2" type="ORF">glysoja_045116</name>
</gene>
<dbReference type="EMBL" id="QZWG01000010">
    <property type="protein sequence ID" value="RZB86946.1"/>
    <property type="molecule type" value="Genomic_DNA"/>
</dbReference>
<evidence type="ECO:0000313" key="2">
    <source>
        <dbReference type="EMBL" id="KHN42795.1"/>
    </source>
</evidence>
<dbReference type="Proteomes" id="UP000053555">
    <property type="component" value="Unassembled WGS sequence"/>
</dbReference>
<reference evidence="2" key="1">
    <citation type="submission" date="2014-07" db="EMBL/GenBank/DDBJ databases">
        <title>Identification of a novel salt tolerance gene in wild soybean by whole-genome sequencing.</title>
        <authorList>
            <person name="Lam H.-M."/>
            <person name="Qi X."/>
            <person name="Li M.-W."/>
            <person name="Liu X."/>
            <person name="Xie M."/>
            <person name="Ni M."/>
            <person name="Xu X."/>
        </authorList>
    </citation>
    <scope>NUCLEOTIDE SEQUENCE [LARGE SCALE GENOMIC DNA]</scope>
    <source>
        <tissue evidence="2">Root</tissue>
    </source>
</reference>